<feature type="transmembrane region" description="Helical" evidence="8">
    <location>
        <begin position="393"/>
        <end position="412"/>
    </location>
</feature>
<feature type="transmembrane region" description="Helical" evidence="8">
    <location>
        <begin position="139"/>
        <end position="161"/>
    </location>
</feature>
<dbReference type="Proteomes" id="UP001597101">
    <property type="component" value="Unassembled WGS sequence"/>
</dbReference>
<dbReference type="InterPro" id="IPR052031">
    <property type="entry name" value="Membrane_Transporter-Flippase"/>
</dbReference>
<keyword evidence="5 8" id="KW-1133">Transmembrane helix</keyword>
<feature type="transmembrane region" description="Helical" evidence="8">
    <location>
        <begin position="98"/>
        <end position="119"/>
    </location>
</feature>
<accession>A0ABW3FCC6</accession>
<feature type="transmembrane region" description="Helical" evidence="8">
    <location>
        <begin position="53"/>
        <end position="77"/>
    </location>
</feature>
<evidence type="ECO:0000256" key="5">
    <source>
        <dbReference type="ARBA" id="ARBA00022989"/>
    </source>
</evidence>
<comment type="caution">
    <text evidence="9">The sequence shown here is derived from an EMBL/GenBank/DDBJ whole genome shotgun (WGS) entry which is preliminary data.</text>
</comment>
<keyword evidence="10" id="KW-1185">Reference proteome</keyword>
<name>A0ABW3FCC6_9HYPH</name>
<evidence type="ECO:0000256" key="8">
    <source>
        <dbReference type="SAM" id="Phobius"/>
    </source>
</evidence>
<protein>
    <submittedName>
        <fullName evidence="9">MATE family efflux transporter</fullName>
    </submittedName>
</protein>
<evidence type="ECO:0000313" key="10">
    <source>
        <dbReference type="Proteomes" id="UP001597101"/>
    </source>
</evidence>
<feature type="region of interest" description="Disordered" evidence="7">
    <location>
        <begin position="449"/>
        <end position="475"/>
    </location>
</feature>
<dbReference type="PANTHER" id="PTHR43549">
    <property type="entry name" value="MULTIDRUG RESISTANCE PROTEIN YPNP-RELATED"/>
    <property type="match status" value="1"/>
</dbReference>
<feature type="transmembrane region" description="Helical" evidence="8">
    <location>
        <begin position="173"/>
        <end position="193"/>
    </location>
</feature>
<evidence type="ECO:0000313" key="9">
    <source>
        <dbReference type="EMBL" id="MFD0916134.1"/>
    </source>
</evidence>
<sequence>MSAATAVERGKFLTGSTMRHVIVMTLTASAGLVSVFFIDALNLFYISLLGQQALAAAVGYATTILFFSFSIGIGMSISASALVSRAIGAGETERSRKMATTALIYLAVAMVVFSTLLFFTRHATLAMIGAQGEALEMAARFMAIVIPSIPLVGFGMCFGALLRSKGDAKRAMYVTLSGAAAAMVLDPLLIFGFDMGLDGAAYATVLSRLVIVAVGLHGVHKVHNMLGRPDAEDFIGHLRPFMGIALPALTTQMATPVGNAYVTGAIAEFGDDAVAGWAIVGRLIPVAFGVIFALSGAVGPILGQNYGAKDYPRVLQSMKDAFVFTLVFCLSVWLLLALGKDGIIWLFGASGEAADIISIFCLWGAGTFVFAGALFVANAAFNNLGKPLLATAYNWGRATLGTIPFVYFGMAWGAEGVIIGWSLGAVVFGGLGVLSAYRLVKNLPETDGGGPIDPPTHLPPSANSPFTTAKGATTG</sequence>
<evidence type="ECO:0000256" key="1">
    <source>
        <dbReference type="ARBA" id="ARBA00004429"/>
    </source>
</evidence>
<dbReference type="InterPro" id="IPR002528">
    <property type="entry name" value="MATE_fam"/>
</dbReference>
<feature type="transmembrane region" description="Helical" evidence="8">
    <location>
        <begin position="356"/>
        <end position="381"/>
    </location>
</feature>
<feature type="transmembrane region" description="Helical" evidence="8">
    <location>
        <begin position="418"/>
        <end position="437"/>
    </location>
</feature>
<keyword evidence="3" id="KW-1003">Cell membrane</keyword>
<proteinExistence type="predicted"/>
<comment type="subcellular location">
    <subcellularLocation>
        <location evidence="1">Cell inner membrane</location>
        <topology evidence="1">Multi-pass membrane protein</topology>
    </subcellularLocation>
</comment>
<reference evidence="10" key="1">
    <citation type="journal article" date="2019" name="Int. J. Syst. Evol. Microbiol.">
        <title>The Global Catalogue of Microorganisms (GCM) 10K type strain sequencing project: providing services to taxonomists for standard genome sequencing and annotation.</title>
        <authorList>
            <consortium name="The Broad Institute Genomics Platform"/>
            <consortium name="The Broad Institute Genome Sequencing Center for Infectious Disease"/>
            <person name="Wu L."/>
            <person name="Ma J."/>
        </authorList>
    </citation>
    <scope>NUCLEOTIDE SEQUENCE [LARGE SCALE GENOMIC DNA]</scope>
    <source>
        <strain evidence="10">CCUG 60023</strain>
    </source>
</reference>
<evidence type="ECO:0000256" key="2">
    <source>
        <dbReference type="ARBA" id="ARBA00022448"/>
    </source>
</evidence>
<dbReference type="PANTHER" id="PTHR43549:SF2">
    <property type="entry name" value="MULTIDRUG RESISTANCE PROTEIN NORM-RELATED"/>
    <property type="match status" value="1"/>
</dbReference>
<dbReference type="NCBIfam" id="TIGR00797">
    <property type="entry name" value="matE"/>
    <property type="match status" value="1"/>
</dbReference>
<evidence type="ECO:0000256" key="6">
    <source>
        <dbReference type="ARBA" id="ARBA00023136"/>
    </source>
</evidence>
<dbReference type="EMBL" id="JBHTJV010000003">
    <property type="protein sequence ID" value="MFD0916134.1"/>
    <property type="molecule type" value="Genomic_DNA"/>
</dbReference>
<dbReference type="InterPro" id="IPR048279">
    <property type="entry name" value="MdtK-like"/>
</dbReference>
<feature type="transmembrane region" description="Helical" evidence="8">
    <location>
        <begin position="274"/>
        <end position="299"/>
    </location>
</feature>
<keyword evidence="6 8" id="KW-0472">Membrane</keyword>
<dbReference type="RefSeq" id="WP_377211965.1">
    <property type="nucleotide sequence ID" value="NZ_JBHTJV010000003.1"/>
</dbReference>
<dbReference type="Pfam" id="PF01554">
    <property type="entry name" value="MatE"/>
    <property type="match status" value="2"/>
</dbReference>
<evidence type="ECO:0000256" key="4">
    <source>
        <dbReference type="ARBA" id="ARBA00022692"/>
    </source>
</evidence>
<gene>
    <name evidence="9" type="ORF">ACFQ14_06920</name>
</gene>
<keyword evidence="4 8" id="KW-0812">Transmembrane</keyword>
<evidence type="ECO:0000256" key="3">
    <source>
        <dbReference type="ARBA" id="ARBA00022475"/>
    </source>
</evidence>
<organism evidence="9 10">
    <name type="scientific">Pseudahrensia aquimaris</name>
    <dbReference type="NCBI Taxonomy" id="744461"/>
    <lineage>
        <taxon>Bacteria</taxon>
        <taxon>Pseudomonadati</taxon>
        <taxon>Pseudomonadota</taxon>
        <taxon>Alphaproteobacteria</taxon>
        <taxon>Hyphomicrobiales</taxon>
        <taxon>Ahrensiaceae</taxon>
        <taxon>Pseudahrensia</taxon>
    </lineage>
</organism>
<evidence type="ECO:0000256" key="7">
    <source>
        <dbReference type="SAM" id="MobiDB-lite"/>
    </source>
</evidence>
<dbReference type="PIRSF" id="PIRSF006603">
    <property type="entry name" value="DinF"/>
    <property type="match status" value="1"/>
</dbReference>
<feature type="transmembrane region" description="Helical" evidence="8">
    <location>
        <begin position="21"/>
        <end position="47"/>
    </location>
</feature>
<keyword evidence="2" id="KW-0813">Transport</keyword>
<feature type="compositionally biased region" description="Polar residues" evidence="7">
    <location>
        <begin position="461"/>
        <end position="475"/>
    </location>
</feature>
<feature type="transmembrane region" description="Helical" evidence="8">
    <location>
        <begin position="320"/>
        <end position="336"/>
    </location>
</feature>